<evidence type="ECO:0000256" key="1">
    <source>
        <dbReference type="SAM" id="Phobius"/>
    </source>
</evidence>
<keyword evidence="1" id="KW-1133">Transmembrane helix</keyword>
<comment type="caution">
    <text evidence="2">The sequence shown here is derived from an EMBL/GenBank/DDBJ whole genome shotgun (WGS) entry which is preliminary data.</text>
</comment>
<sequence length="399" mass="45416">MTRDELKLLLSKKRKDELQKLALDLGIDYPKSANKRELNELILNSGTDVVMRAIGMPQTGRSRLYQRFRRNIDTIGVVLTVIGLFLSYWFFMIERADLAPKPLDVDIKWYELKDGRPQLLTDGSIRVVIDDQGFKARKLKLPVNIAVRNRTGEVLEVASVQISYPSWSNVESQGKGQIDPAGDSIVYRHQIGTLPSVDEFTPLETIDILTLTFPIEVFPILIKNEKGMPFHEWALFGGPEFEREGKELKLKFRVDCKGHKPVISELNLNMPFVFDLAGSKRQKPQVQAIENEEAESVIRLIDQAKEEVTSWTGVFAKDNSVIRFSRNRFAESILQIVRVDDVVRRTIVDSDGDGFVDSDYLDIDGNGIPDQKIKYKGKEEMVDWHPDSLNSSGKPRPKQ</sequence>
<gene>
    <name evidence="2" type="ORF">FGO68_gene14627</name>
</gene>
<keyword evidence="3" id="KW-1185">Reference proteome</keyword>
<proteinExistence type="predicted"/>
<dbReference type="Proteomes" id="UP000785679">
    <property type="component" value="Unassembled WGS sequence"/>
</dbReference>
<feature type="transmembrane region" description="Helical" evidence="1">
    <location>
        <begin position="71"/>
        <end position="91"/>
    </location>
</feature>
<dbReference type="EMBL" id="RRYP01016510">
    <property type="protein sequence ID" value="TNV75095.1"/>
    <property type="molecule type" value="Genomic_DNA"/>
</dbReference>
<name>A0A8J8SYA8_HALGN</name>
<accession>A0A8J8SYA8</accession>
<evidence type="ECO:0000313" key="3">
    <source>
        <dbReference type="Proteomes" id="UP000785679"/>
    </source>
</evidence>
<keyword evidence="1" id="KW-0472">Membrane</keyword>
<organism evidence="2 3">
    <name type="scientific">Halteria grandinella</name>
    <dbReference type="NCBI Taxonomy" id="5974"/>
    <lineage>
        <taxon>Eukaryota</taxon>
        <taxon>Sar</taxon>
        <taxon>Alveolata</taxon>
        <taxon>Ciliophora</taxon>
        <taxon>Intramacronucleata</taxon>
        <taxon>Spirotrichea</taxon>
        <taxon>Stichotrichia</taxon>
        <taxon>Sporadotrichida</taxon>
        <taxon>Halteriidae</taxon>
        <taxon>Halteria</taxon>
    </lineage>
</organism>
<keyword evidence="1" id="KW-0812">Transmembrane</keyword>
<protein>
    <submittedName>
        <fullName evidence="2">Uncharacterized protein</fullName>
    </submittedName>
</protein>
<evidence type="ECO:0000313" key="2">
    <source>
        <dbReference type="EMBL" id="TNV75095.1"/>
    </source>
</evidence>
<dbReference type="AlphaFoldDB" id="A0A8J8SYA8"/>
<reference evidence="2" key="1">
    <citation type="submission" date="2019-06" db="EMBL/GenBank/DDBJ databases">
        <authorList>
            <person name="Zheng W."/>
        </authorList>
    </citation>
    <scope>NUCLEOTIDE SEQUENCE</scope>
    <source>
        <strain evidence="2">QDHG01</strain>
    </source>
</reference>